<feature type="compositionally biased region" description="Basic and acidic residues" evidence="1">
    <location>
        <begin position="67"/>
        <end position="90"/>
    </location>
</feature>
<evidence type="ECO:0000313" key="2">
    <source>
        <dbReference type="EMBL" id="TCO08905.1"/>
    </source>
</evidence>
<evidence type="ECO:0000256" key="1">
    <source>
        <dbReference type="SAM" id="MobiDB-lite"/>
    </source>
</evidence>
<dbReference type="InterPro" id="IPR007139">
    <property type="entry name" value="DUF349"/>
</dbReference>
<protein>
    <submittedName>
        <fullName evidence="2">Uncharacterized protein DUF349</fullName>
    </submittedName>
</protein>
<dbReference type="RefSeq" id="WP_132433477.1">
    <property type="nucleotide sequence ID" value="NZ_SLWK01000004.1"/>
</dbReference>
<dbReference type="Pfam" id="PF03993">
    <property type="entry name" value="DUF349"/>
    <property type="match status" value="5"/>
</dbReference>
<feature type="region of interest" description="Disordered" evidence="1">
    <location>
        <begin position="1"/>
        <end position="95"/>
    </location>
</feature>
<comment type="caution">
    <text evidence="2">The sequence shown here is derived from an EMBL/GenBank/DDBJ whole genome shotgun (WGS) entry which is preliminary data.</text>
</comment>
<dbReference type="OrthoDB" id="5422202at2"/>
<sequence length="664" mass="79418">MEANELNKSSEERTNLNTGEQPGNSEKSTEQQSPEKISDSEKEEETPEQVEKKPEPQAEEETSAENSESKTSDSDDSNELKEMQPDKNEYPEEMDYTALSREQLIDKFKEIIQKYPVSNIKTHAEAIRLIFENKTKEEEEAAKQKFIESGEPEESYDPQPDMLQKDFAGLFAEYRSKRDEERQAQENEKEKNLKNKYEVIEGIKDLINRQESLNDTFQEFRTLQQKWRDIGPVPQNKLHDLWETFHLHVENFYNYIKINNELRDLDLKKNYESKLALCEKAETLLLEPSPVKAFKTLQKYHDQWREIGPVPRDKKEELWDRFKAATSKINQRQHEHFESLKNQLHKNLEAKIELCEKAEALLQQEITSPREWENKSKQLIDLQQIWKTIGFAPKKDNNLVYDRFRKACDEFFNRKRDFFKSYKDEQQNNLQLKTELCIQAEAMKESNDWKKTTEEYIRIQKKWKEIGPVPRKQSDAIWKRFREACDYFFDRKSNFFNNIDEEQADNLNKKEAIIKELQEFELQDDSEKCFAVLQDFQRRWSEVGFVPIKDKDRINQDFRNLINQKFDHLNLDEVNKNLQKFRNKLENWKSNDQFNEKIGQERNKIMLKLKQLEGDIILWENNIGFFTKSKNSEALVRDFKHKIENGKRNIELLNKKLDLIDEML</sequence>
<name>A0A4R2GKA1_9BACT</name>
<organism evidence="2 3">
    <name type="scientific">Natronoflexus pectinivorans</name>
    <dbReference type="NCBI Taxonomy" id="682526"/>
    <lineage>
        <taxon>Bacteria</taxon>
        <taxon>Pseudomonadati</taxon>
        <taxon>Bacteroidota</taxon>
        <taxon>Bacteroidia</taxon>
        <taxon>Marinilabiliales</taxon>
        <taxon>Marinilabiliaceae</taxon>
        <taxon>Natronoflexus</taxon>
    </lineage>
</organism>
<keyword evidence="3" id="KW-1185">Reference proteome</keyword>
<dbReference type="Proteomes" id="UP000295221">
    <property type="component" value="Unassembled WGS sequence"/>
</dbReference>
<proteinExistence type="predicted"/>
<feature type="compositionally biased region" description="Polar residues" evidence="1">
    <location>
        <begin position="15"/>
        <end position="35"/>
    </location>
</feature>
<dbReference type="AlphaFoldDB" id="A0A4R2GKA1"/>
<reference evidence="2 3" key="1">
    <citation type="submission" date="2019-03" db="EMBL/GenBank/DDBJ databases">
        <title>Genomic Encyclopedia of Type Strains, Phase IV (KMG-IV): sequencing the most valuable type-strain genomes for metagenomic binning, comparative biology and taxonomic classification.</title>
        <authorList>
            <person name="Goeker M."/>
        </authorList>
    </citation>
    <scope>NUCLEOTIDE SEQUENCE [LARGE SCALE GENOMIC DNA]</scope>
    <source>
        <strain evidence="2 3">DSM 24179</strain>
    </source>
</reference>
<evidence type="ECO:0000313" key="3">
    <source>
        <dbReference type="Proteomes" id="UP000295221"/>
    </source>
</evidence>
<accession>A0A4R2GKA1</accession>
<dbReference type="EMBL" id="SLWK01000004">
    <property type="protein sequence ID" value="TCO08905.1"/>
    <property type="molecule type" value="Genomic_DNA"/>
</dbReference>
<gene>
    <name evidence="2" type="ORF">EV194_104216</name>
</gene>